<dbReference type="InterPro" id="IPR017850">
    <property type="entry name" value="Alkaline_phosphatase_core_sf"/>
</dbReference>
<dbReference type="PANTHER" id="PTHR45953">
    <property type="entry name" value="IDURONATE 2-SULFATASE"/>
    <property type="match status" value="1"/>
</dbReference>
<evidence type="ECO:0000256" key="2">
    <source>
        <dbReference type="ARBA" id="ARBA00022801"/>
    </source>
</evidence>
<dbReference type="Proteomes" id="UP000280696">
    <property type="component" value="Unassembled WGS sequence"/>
</dbReference>
<dbReference type="EMBL" id="RAYQ01000039">
    <property type="protein sequence ID" value="RKI87529.1"/>
    <property type="molecule type" value="Genomic_DNA"/>
</dbReference>
<dbReference type="InterPro" id="IPR000917">
    <property type="entry name" value="Sulfatase_N"/>
</dbReference>
<keyword evidence="2" id="KW-0378">Hydrolase</keyword>
<keyword evidence="5" id="KW-1185">Reference proteome</keyword>
<dbReference type="GO" id="GO:0004423">
    <property type="term" value="F:iduronate-2-sulfatase activity"/>
    <property type="evidence" value="ECO:0007669"/>
    <property type="project" value="TreeGrafter"/>
</dbReference>
<evidence type="ECO:0000313" key="5">
    <source>
        <dbReference type="Proteomes" id="UP000280696"/>
    </source>
</evidence>
<dbReference type="AlphaFoldDB" id="A0A3A9A7T8"/>
<evidence type="ECO:0000313" key="4">
    <source>
        <dbReference type="EMBL" id="RKI87529.1"/>
    </source>
</evidence>
<evidence type="ECO:0000259" key="3">
    <source>
        <dbReference type="Pfam" id="PF00884"/>
    </source>
</evidence>
<dbReference type="CDD" id="cd16150">
    <property type="entry name" value="sulfatase_like"/>
    <property type="match status" value="1"/>
</dbReference>
<sequence length="532" mass="61384">MSEKKRPNIIIFNPDEMRWDSMGHMGNPAAYTPNLDHFAEEEAVSFSHAYCQNPVCVPSRCSFTTGLYPHVRGHRTMGYLLHEDETSLFKELKEAGYYVWMNSRNDLVAGQIHGLAAAHADEIYYYDWQKQQKQWASMQDHGYHYAHYMGVTDVEHGNDSDDLEAAIERILHPVSDQPLCLFLGLNNPHPPYVVEEKYYDRIDKKKLPERIKKEETSGKSRIMEKIREYSGMDDFPEELWEDMRAVYLAQCTMIDDMFGRLCEALKTAGIYDECAIFVLSDHGDFAGDYDLPEKAQNTFEDCLVRVPLLVKPPKGDSVDAGVTDSIAELVDFYATVMDYAQVSPTHDHFGISLRPAIEDRKEIIRKYAFCEGGRMEVEEQCDEFHSEGPHGAEKTSCYWARMMAQCDSLAHEKGTMISDGHYKYVERPSGNNEFYLLDEDMGERINRYEEFRHSDQVSLMKDELLKWYQTTCDIVPRKYDRRFTEERIWSIVEGMCPKEKEAEVREAIRNGATIMEAAQCCMGLRKDGAGKE</sequence>
<feature type="domain" description="Sulfatase N-terminal" evidence="3">
    <location>
        <begin position="7"/>
        <end position="341"/>
    </location>
</feature>
<dbReference type="SUPFAM" id="SSF53649">
    <property type="entry name" value="Alkaline phosphatase-like"/>
    <property type="match status" value="1"/>
</dbReference>
<organism evidence="4 5">
    <name type="scientific">Parablautia intestinalis</name>
    <dbReference type="NCBI Taxonomy" id="2320100"/>
    <lineage>
        <taxon>Bacteria</taxon>
        <taxon>Bacillati</taxon>
        <taxon>Bacillota</taxon>
        <taxon>Clostridia</taxon>
        <taxon>Lachnospirales</taxon>
        <taxon>Lachnospiraceae</taxon>
        <taxon>Parablautia</taxon>
    </lineage>
</organism>
<dbReference type="PANTHER" id="PTHR45953:SF1">
    <property type="entry name" value="IDURONATE 2-SULFATASE"/>
    <property type="match status" value="1"/>
</dbReference>
<name>A0A3A9A7T8_9FIRM</name>
<proteinExistence type="predicted"/>
<dbReference type="OrthoDB" id="279611at2"/>
<gene>
    <name evidence="4" type="ORF">D7V94_20870</name>
</gene>
<dbReference type="Gene3D" id="3.40.720.10">
    <property type="entry name" value="Alkaline Phosphatase, subunit A"/>
    <property type="match status" value="1"/>
</dbReference>
<dbReference type="RefSeq" id="WP_120472225.1">
    <property type="nucleotide sequence ID" value="NZ_RAYQ01000039.1"/>
</dbReference>
<keyword evidence="1" id="KW-0479">Metal-binding</keyword>
<dbReference type="Pfam" id="PF00884">
    <property type="entry name" value="Sulfatase"/>
    <property type="match status" value="1"/>
</dbReference>
<reference evidence="4 5" key="1">
    <citation type="submission" date="2018-09" db="EMBL/GenBank/DDBJ databases">
        <title>Murine metabolic-syndrome-specific gut microbial biobank.</title>
        <authorList>
            <person name="Liu C."/>
        </authorList>
    </citation>
    <scope>NUCLEOTIDE SEQUENCE [LARGE SCALE GENOMIC DNA]</scope>
    <source>
        <strain evidence="4 5">0.1xD8-82</strain>
    </source>
</reference>
<accession>A0A3A9A7T8</accession>
<evidence type="ECO:0000256" key="1">
    <source>
        <dbReference type="ARBA" id="ARBA00022723"/>
    </source>
</evidence>
<dbReference type="GO" id="GO:0046872">
    <property type="term" value="F:metal ion binding"/>
    <property type="evidence" value="ECO:0007669"/>
    <property type="project" value="UniProtKB-KW"/>
</dbReference>
<protein>
    <submittedName>
        <fullName evidence="4">Sulfatase</fullName>
    </submittedName>
</protein>
<comment type="caution">
    <text evidence="4">The sequence shown here is derived from an EMBL/GenBank/DDBJ whole genome shotgun (WGS) entry which is preliminary data.</text>
</comment>
<dbReference type="GO" id="GO:0005737">
    <property type="term" value="C:cytoplasm"/>
    <property type="evidence" value="ECO:0007669"/>
    <property type="project" value="TreeGrafter"/>
</dbReference>